<comment type="caution">
    <text evidence="2">The sequence shown here is derived from an EMBL/GenBank/DDBJ whole genome shotgun (WGS) entry which is preliminary data.</text>
</comment>
<feature type="compositionally biased region" description="Basic residues" evidence="1">
    <location>
        <begin position="113"/>
        <end position="122"/>
    </location>
</feature>
<evidence type="ECO:0000313" key="2">
    <source>
        <dbReference type="EMBL" id="MCE0482431.1"/>
    </source>
</evidence>
<name>A0ABS8VP83_DATST</name>
<proteinExistence type="predicted"/>
<feature type="region of interest" description="Disordered" evidence="1">
    <location>
        <begin position="91"/>
        <end position="122"/>
    </location>
</feature>
<dbReference type="Pfam" id="PF14223">
    <property type="entry name" value="Retrotran_gag_2"/>
    <property type="match status" value="1"/>
</dbReference>
<reference evidence="2 3" key="1">
    <citation type="journal article" date="2021" name="BMC Genomics">
        <title>Datura genome reveals duplications of psychoactive alkaloid biosynthetic genes and high mutation rate following tissue culture.</title>
        <authorList>
            <person name="Rajewski A."/>
            <person name="Carter-House D."/>
            <person name="Stajich J."/>
            <person name="Litt A."/>
        </authorList>
    </citation>
    <scope>NUCLEOTIDE SEQUENCE [LARGE SCALE GENOMIC DNA]</scope>
    <source>
        <strain evidence="2">AR-01</strain>
    </source>
</reference>
<protein>
    <submittedName>
        <fullName evidence="2">Uncharacterized protein</fullName>
    </submittedName>
</protein>
<sequence>MMALLRREGSIHAIDGKYSYGTSDSDKEKIEGDALSVIQLSLAPKLLCEVSTSTKEMTKQLWDKLQGIYQNRSMITRMLLQRCLHTFKMESGDKDDEASGLFMRGRTSQQGRSKSKHSQNLV</sequence>
<keyword evidence="3" id="KW-1185">Reference proteome</keyword>
<dbReference type="EMBL" id="JACEIK010005925">
    <property type="protein sequence ID" value="MCE0482431.1"/>
    <property type="molecule type" value="Genomic_DNA"/>
</dbReference>
<gene>
    <name evidence="2" type="ORF">HAX54_041212</name>
</gene>
<accession>A0ABS8VP83</accession>
<evidence type="ECO:0000256" key="1">
    <source>
        <dbReference type="SAM" id="MobiDB-lite"/>
    </source>
</evidence>
<dbReference type="Proteomes" id="UP000823775">
    <property type="component" value="Unassembled WGS sequence"/>
</dbReference>
<evidence type="ECO:0000313" key="3">
    <source>
        <dbReference type="Proteomes" id="UP000823775"/>
    </source>
</evidence>
<organism evidence="2 3">
    <name type="scientific">Datura stramonium</name>
    <name type="common">Jimsonweed</name>
    <name type="synonym">Common thornapple</name>
    <dbReference type="NCBI Taxonomy" id="4076"/>
    <lineage>
        <taxon>Eukaryota</taxon>
        <taxon>Viridiplantae</taxon>
        <taxon>Streptophyta</taxon>
        <taxon>Embryophyta</taxon>
        <taxon>Tracheophyta</taxon>
        <taxon>Spermatophyta</taxon>
        <taxon>Magnoliopsida</taxon>
        <taxon>eudicotyledons</taxon>
        <taxon>Gunneridae</taxon>
        <taxon>Pentapetalae</taxon>
        <taxon>asterids</taxon>
        <taxon>lamiids</taxon>
        <taxon>Solanales</taxon>
        <taxon>Solanaceae</taxon>
        <taxon>Solanoideae</taxon>
        <taxon>Datureae</taxon>
        <taxon>Datura</taxon>
    </lineage>
</organism>